<comment type="caution">
    <text evidence="2">The sequence shown here is derived from an EMBL/GenBank/DDBJ whole genome shotgun (WGS) entry which is preliminary data.</text>
</comment>
<evidence type="ECO:0000256" key="1">
    <source>
        <dbReference type="SAM" id="MobiDB-lite"/>
    </source>
</evidence>
<dbReference type="OrthoDB" id="3539922at2759"/>
<name>A0A167QDQ2_9HYPO</name>
<protein>
    <submittedName>
        <fullName evidence="2">Uncharacterized protein</fullName>
    </submittedName>
</protein>
<dbReference type="STRING" id="1081102.A0A167QDQ2"/>
<dbReference type="Proteomes" id="UP000076874">
    <property type="component" value="Unassembled WGS sequence"/>
</dbReference>
<feature type="compositionally biased region" description="Basic and acidic residues" evidence="1">
    <location>
        <begin position="1"/>
        <end position="29"/>
    </location>
</feature>
<accession>A0A167QDQ2</accession>
<keyword evidence="3" id="KW-1185">Reference proteome</keyword>
<feature type="compositionally biased region" description="Basic and acidic residues" evidence="1">
    <location>
        <begin position="47"/>
        <end position="58"/>
    </location>
</feature>
<evidence type="ECO:0000313" key="3">
    <source>
        <dbReference type="Proteomes" id="UP000076874"/>
    </source>
</evidence>
<sequence>MPKTAYDDDRPWYRRLGGGDDRRRTKYYDDGGGGGGYVEEDDYYYDGDGRDRGRDRYTHHEHRVRRAASAPRYHDGDSHGYGDGYYGGHDRSYSRGRRSRAYSSRSPSRSRSAFDVFGDDRDLELRQVVTSALAAGAIEAFRLRNTPGQWAGSKGGRVATAAIGAAVADTAVDKNPHTKTKRHIVEATVAGLLTDRLLNGKRNK</sequence>
<organism evidence="2 3">
    <name type="scientific">Niveomyces insectorum RCEF 264</name>
    <dbReference type="NCBI Taxonomy" id="1081102"/>
    <lineage>
        <taxon>Eukaryota</taxon>
        <taxon>Fungi</taxon>
        <taxon>Dikarya</taxon>
        <taxon>Ascomycota</taxon>
        <taxon>Pezizomycotina</taxon>
        <taxon>Sordariomycetes</taxon>
        <taxon>Hypocreomycetidae</taxon>
        <taxon>Hypocreales</taxon>
        <taxon>Cordycipitaceae</taxon>
        <taxon>Niveomyces</taxon>
    </lineage>
</organism>
<dbReference type="EMBL" id="AZHD01000014">
    <property type="protein sequence ID" value="OAA57546.1"/>
    <property type="molecule type" value="Genomic_DNA"/>
</dbReference>
<proteinExistence type="predicted"/>
<gene>
    <name evidence="2" type="ORF">SPI_07205</name>
</gene>
<reference evidence="2 3" key="1">
    <citation type="journal article" date="2016" name="Genome Biol. Evol.">
        <title>Divergent and convergent evolution of fungal pathogenicity.</title>
        <authorList>
            <person name="Shang Y."/>
            <person name="Xiao G."/>
            <person name="Zheng P."/>
            <person name="Cen K."/>
            <person name="Zhan S."/>
            <person name="Wang C."/>
        </authorList>
    </citation>
    <scope>NUCLEOTIDE SEQUENCE [LARGE SCALE GENOMIC DNA]</scope>
    <source>
        <strain evidence="2 3">RCEF 264</strain>
    </source>
</reference>
<evidence type="ECO:0000313" key="2">
    <source>
        <dbReference type="EMBL" id="OAA57546.1"/>
    </source>
</evidence>
<feature type="compositionally biased region" description="Low complexity" evidence="1">
    <location>
        <begin position="101"/>
        <end position="111"/>
    </location>
</feature>
<dbReference type="AlphaFoldDB" id="A0A167QDQ2"/>
<feature type="region of interest" description="Disordered" evidence="1">
    <location>
        <begin position="1"/>
        <end position="111"/>
    </location>
</feature>